<proteinExistence type="predicted"/>
<reference evidence="3 4" key="1">
    <citation type="submission" date="2019-09" db="EMBL/GenBank/DDBJ databases">
        <title>Gimesia benthica sp. nov., a novel bacterium isolated from deep-sea water of the Northwest Indian Ocean.</title>
        <authorList>
            <person name="Dai X."/>
        </authorList>
    </citation>
    <scope>NUCLEOTIDE SEQUENCE [LARGE SCALE GENOMIC DNA]</scope>
    <source>
        <strain evidence="3 4">E7</strain>
    </source>
</reference>
<keyword evidence="4" id="KW-1185">Reference proteome</keyword>
<accession>A0A6I6AF86</accession>
<dbReference type="EMBL" id="CP043930">
    <property type="protein sequence ID" value="QGQ25047.1"/>
    <property type="molecule type" value="Genomic_DNA"/>
</dbReference>
<dbReference type="AlphaFoldDB" id="A0A6I6AF86"/>
<dbReference type="Proteomes" id="UP000427281">
    <property type="component" value="Chromosome"/>
</dbReference>
<evidence type="ECO:0000313" key="4">
    <source>
        <dbReference type="Proteomes" id="UP000427281"/>
    </source>
</evidence>
<dbReference type="RefSeq" id="WP_155365759.1">
    <property type="nucleotide sequence ID" value="NZ_CP043930.1"/>
</dbReference>
<feature type="signal peptide" evidence="2">
    <location>
        <begin position="1"/>
        <end position="23"/>
    </location>
</feature>
<organism evidence="3 4">
    <name type="scientific">Gimesia benthica</name>
    <dbReference type="NCBI Taxonomy" id="2608982"/>
    <lineage>
        <taxon>Bacteria</taxon>
        <taxon>Pseudomonadati</taxon>
        <taxon>Planctomycetota</taxon>
        <taxon>Planctomycetia</taxon>
        <taxon>Planctomycetales</taxon>
        <taxon>Planctomycetaceae</taxon>
        <taxon>Gimesia</taxon>
    </lineage>
</organism>
<gene>
    <name evidence="3" type="ORF">F1728_21185</name>
</gene>
<feature type="coiled-coil region" evidence="1">
    <location>
        <begin position="25"/>
        <end position="77"/>
    </location>
</feature>
<sequence>MKKKLSITLIVCALLVVSLIVYASVQNARQKRLDAERVAAEARQEEIDKRREEEAEKKRIQEKIDEIEISLERELKRRKAERETAALKRRVDFTISDDSQDPLKVAEFKSNEAFLKVKAAEADLELVNKAADMKEKILAGQSEK</sequence>
<dbReference type="KEGG" id="gim:F1728_21185"/>
<protein>
    <submittedName>
        <fullName evidence="3">Uncharacterized protein</fullName>
    </submittedName>
</protein>
<keyword evidence="2" id="KW-0732">Signal</keyword>
<feature type="chain" id="PRO_5026242935" evidence="2">
    <location>
        <begin position="24"/>
        <end position="144"/>
    </location>
</feature>
<keyword evidence="1" id="KW-0175">Coiled coil</keyword>
<name>A0A6I6AF86_9PLAN</name>
<evidence type="ECO:0000256" key="2">
    <source>
        <dbReference type="SAM" id="SignalP"/>
    </source>
</evidence>
<evidence type="ECO:0000256" key="1">
    <source>
        <dbReference type="SAM" id="Coils"/>
    </source>
</evidence>
<evidence type="ECO:0000313" key="3">
    <source>
        <dbReference type="EMBL" id="QGQ25047.1"/>
    </source>
</evidence>